<evidence type="ECO:0000313" key="1">
    <source>
        <dbReference type="EMBL" id="KAK0175266.1"/>
    </source>
</evidence>
<comment type="caution">
    <text evidence="1">The sequence shown here is derived from an EMBL/GenBank/DDBJ whole genome shotgun (WGS) entry which is preliminary data.</text>
</comment>
<protein>
    <submittedName>
        <fullName evidence="1">Uncharacterized protein</fullName>
    </submittedName>
</protein>
<reference evidence="1" key="2">
    <citation type="submission" date="2023-03" db="EMBL/GenBank/DDBJ databases">
        <authorList>
            <person name="Inwood S.N."/>
            <person name="Skelly J.G."/>
            <person name="Guhlin J."/>
            <person name="Harrop T.W.R."/>
            <person name="Goldson S.G."/>
            <person name="Dearden P.K."/>
        </authorList>
    </citation>
    <scope>NUCLEOTIDE SEQUENCE</scope>
    <source>
        <strain evidence="1">Lincoln</strain>
        <tissue evidence="1">Whole body</tissue>
    </source>
</reference>
<keyword evidence="2" id="KW-1185">Reference proteome</keyword>
<dbReference type="AlphaFoldDB" id="A0AA39FTE1"/>
<dbReference type="EMBL" id="JAQQBR010000005">
    <property type="protein sequence ID" value="KAK0175266.1"/>
    <property type="molecule type" value="Genomic_DNA"/>
</dbReference>
<dbReference type="PANTHER" id="PTHR11008:SF39">
    <property type="entry name" value="CIRCADIAN CLOCK-CONTROLLED PROTEIN-LIKE PROTEIN"/>
    <property type="match status" value="1"/>
</dbReference>
<name>A0AA39FTE1_MICHY</name>
<proteinExistence type="predicted"/>
<evidence type="ECO:0000313" key="2">
    <source>
        <dbReference type="Proteomes" id="UP001168972"/>
    </source>
</evidence>
<dbReference type="InterPro" id="IPR038606">
    <property type="entry name" value="To_sf"/>
</dbReference>
<reference evidence="1" key="1">
    <citation type="journal article" date="2023" name="bioRxiv">
        <title>Scaffold-level genome assemblies of two parasitoid biocontrol wasps reveal the parthenogenesis mechanism and an associated novel virus.</title>
        <authorList>
            <person name="Inwood S."/>
            <person name="Skelly J."/>
            <person name="Guhlin J."/>
            <person name="Harrop T."/>
            <person name="Goldson S."/>
            <person name="Dearden P."/>
        </authorList>
    </citation>
    <scope>NUCLEOTIDE SEQUENCE</scope>
    <source>
        <strain evidence="1">Lincoln</strain>
        <tissue evidence="1">Whole body</tissue>
    </source>
</reference>
<dbReference type="GO" id="GO:0005615">
    <property type="term" value="C:extracellular space"/>
    <property type="evidence" value="ECO:0007669"/>
    <property type="project" value="TreeGrafter"/>
</dbReference>
<accession>A0AA39FTE1</accession>
<organism evidence="1 2">
    <name type="scientific">Microctonus hyperodae</name>
    <name type="common">Parasitoid wasp</name>
    <dbReference type="NCBI Taxonomy" id="165561"/>
    <lineage>
        <taxon>Eukaryota</taxon>
        <taxon>Metazoa</taxon>
        <taxon>Ecdysozoa</taxon>
        <taxon>Arthropoda</taxon>
        <taxon>Hexapoda</taxon>
        <taxon>Insecta</taxon>
        <taxon>Pterygota</taxon>
        <taxon>Neoptera</taxon>
        <taxon>Endopterygota</taxon>
        <taxon>Hymenoptera</taxon>
        <taxon>Apocrita</taxon>
        <taxon>Ichneumonoidea</taxon>
        <taxon>Braconidae</taxon>
        <taxon>Euphorinae</taxon>
        <taxon>Microctonus</taxon>
    </lineage>
</organism>
<dbReference type="InterPro" id="IPR010562">
    <property type="entry name" value="Haemolymph_juvenile_hormone-bd"/>
</dbReference>
<dbReference type="PANTHER" id="PTHR11008">
    <property type="entry name" value="PROTEIN TAKEOUT-LIKE PROTEIN"/>
    <property type="match status" value="1"/>
</dbReference>
<sequence length="137" mass="15719">MPYNRDDPHLNDCVKKSFSSLKPFLRKGIPKFHVPVCEPLKIPEMKLDRNTGPAFITFIFTNVNVKGAKYFKIKHLNVDIKNNTIELKLFISRLSMTAKYDVNGKFMMLPIKSNEKANGNFSELKTDVKVNGLDIKE</sequence>
<dbReference type="Pfam" id="PF06585">
    <property type="entry name" value="JHBP"/>
    <property type="match status" value="1"/>
</dbReference>
<dbReference type="Proteomes" id="UP001168972">
    <property type="component" value="Unassembled WGS sequence"/>
</dbReference>
<dbReference type="Gene3D" id="3.15.10.30">
    <property type="entry name" value="Haemolymph juvenile hormone binding protein"/>
    <property type="match status" value="1"/>
</dbReference>
<gene>
    <name evidence="1" type="ORF">PV327_009029</name>
</gene>